<feature type="domain" description="N-acetyltransferase" evidence="2">
    <location>
        <begin position="8"/>
        <end position="153"/>
    </location>
</feature>
<evidence type="ECO:0000259" key="2">
    <source>
        <dbReference type="PROSITE" id="PS51186"/>
    </source>
</evidence>
<dbReference type="Proteomes" id="UP000325614">
    <property type="component" value="Chromosome"/>
</dbReference>
<protein>
    <submittedName>
        <fullName evidence="3">GNAT family N-acetyltransferase</fullName>
    </submittedName>
</protein>
<dbReference type="Pfam" id="PF13508">
    <property type="entry name" value="Acetyltransf_7"/>
    <property type="match status" value="1"/>
</dbReference>
<reference evidence="3 4" key="1">
    <citation type="submission" date="2019-10" db="EMBL/GenBank/DDBJ databases">
        <title>Isolation, Identification of Microvirga thermotolerans HR1, a novel thermophilic bacterium and Comparative Genomics of the genus Microvirga.</title>
        <authorList>
            <person name="Li J."/>
            <person name="Zhang W."/>
            <person name="Lin M."/>
            <person name="Wang J."/>
        </authorList>
    </citation>
    <scope>NUCLEOTIDE SEQUENCE [LARGE SCALE GENOMIC DNA]</scope>
    <source>
        <strain evidence="3 4">HR1</strain>
    </source>
</reference>
<evidence type="ECO:0000313" key="3">
    <source>
        <dbReference type="EMBL" id="QFU14915.1"/>
    </source>
</evidence>
<dbReference type="CDD" id="cd04301">
    <property type="entry name" value="NAT_SF"/>
    <property type="match status" value="1"/>
</dbReference>
<dbReference type="EMBL" id="CP045423">
    <property type="protein sequence ID" value="QFU14915.1"/>
    <property type="molecule type" value="Genomic_DNA"/>
</dbReference>
<sequence length="168" mass="18720">MQPGRTALVLRPVVPEGHPFSALEEASLREGYRMVRRIREEWADGGNRFARPGEILLGAFLGEALAGLCGRTVDPYRSDPRAGRIRRLYVHPNVRRLGTGRRLVETLAADALPFFDVLNVRAPAEAFPFYERLGFARVTGDGTVTHRLRLSGPERRPEGRPAPLTPRA</sequence>
<dbReference type="AlphaFoldDB" id="A0A5P9JUQ9"/>
<accession>A0A5P9JUQ9</accession>
<dbReference type="Gene3D" id="3.40.630.30">
    <property type="match status" value="1"/>
</dbReference>
<keyword evidence="3" id="KW-0808">Transferase</keyword>
<dbReference type="GO" id="GO:0016747">
    <property type="term" value="F:acyltransferase activity, transferring groups other than amino-acyl groups"/>
    <property type="evidence" value="ECO:0007669"/>
    <property type="project" value="InterPro"/>
</dbReference>
<proteinExistence type="predicted"/>
<dbReference type="RefSeq" id="WP_152584565.1">
    <property type="nucleotide sequence ID" value="NZ_CP045423.1"/>
</dbReference>
<name>A0A5P9JUQ9_9HYPH</name>
<dbReference type="PROSITE" id="PS51186">
    <property type="entry name" value="GNAT"/>
    <property type="match status" value="1"/>
</dbReference>
<evidence type="ECO:0000313" key="4">
    <source>
        <dbReference type="Proteomes" id="UP000325614"/>
    </source>
</evidence>
<gene>
    <name evidence="3" type="ORF">GDR74_01070</name>
</gene>
<dbReference type="InterPro" id="IPR000182">
    <property type="entry name" value="GNAT_dom"/>
</dbReference>
<evidence type="ECO:0000256" key="1">
    <source>
        <dbReference type="SAM" id="MobiDB-lite"/>
    </source>
</evidence>
<dbReference type="InterPro" id="IPR016181">
    <property type="entry name" value="Acyl_CoA_acyltransferase"/>
</dbReference>
<dbReference type="KEGG" id="mico:GDR74_01070"/>
<feature type="region of interest" description="Disordered" evidence="1">
    <location>
        <begin position="149"/>
        <end position="168"/>
    </location>
</feature>
<dbReference type="SUPFAM" id="SSF55729">
    <property type="entry name" value="Acyl-CoA N-acyltransferases (Nat)"/>
    <property type="match status" value="1"/>
</dbReference>
<organism evidence="3 4">
    <name type="scientific">Microvirga thermotolerans</name>
    <dbReference type="NCBI Taxonomy" id="2651334"/>
    <lineage>
        <taxon>Bacteria</taxon>
        <taxon>Pseudomonadati</taxon>
        <taxon>Pseudomonadota</taxon>
        <taxon>Alphaproteobacteria</taxon>
        <taxon>Hyphomicrobiales</taxon>
        <taxon>Methylobacteriaceae</taxon>
        <taxon>Microvirga</taxon>
    </lineage>
</organism>
<keyword evidence="4" id="KW-1185">Reference proteome</keyword>